<keyword evidence="5 8" id="KW-0648">Protein biosynthesis</keyword>
<dbReference type="InterPro" id="IPR014721">
    <property type="entry name" value="Ribsml_uS5_D2-typ_fold_subgr"/>
</dbReference>
<feature type="binding site" evidence="8">
    <location>
        <begin position="88"/>
        <end position="92"/>
    </location>
    <ligand>
        <name>GTP</name>
        <dbReference type="ChEBI" id="CHEBI:37565"/>
    </ligand>
</feature>
<dbReference type="InterPro" id="IPR027417">
    <property type="entry name" value="P-loop_NTPase"/>
</dbReference>
<evidence type="ECO:0000256" key="3">
    <source>
        <dbReference type="ARBA" id="ARBA00022741"/>
    </source>
</evidence>
<dbReference type="PRINTS" id="PR00315">
    <property type="entry name" value="ELONGATNFCT"/>
</dbReference>
<dbReference type="Pfam" id="PF03764">
    <property type="entry name" value="EFG_IV"/>
    <property type="match status" value="1"/>
</dbReference>
<dbReference type="InterPro" id="IPR031157">
    <property type="entry name" value="G_TR_CS"/>
</dbReference>
<gene>
    <name evidence="8 10" type="primary">fusA</name>
    <name evidence="10" type="ORF">PMARG_TP00160</name>
</gene>
<evidence type="ECO:0000256" key="8">
    <source>
        <dbReference type="HAMAP-Rule" id="MF_00054"/>
    </source>
</evidence>
<dbReference type="SUPFAM" id="SSF54980">
    <property type="entry name" value="EF-G C-terminal domain-like"/>
    <property type="match status" value="2"/>
</dbReference>
<keyword evidence="6 8" id="KW-0342">GTP-binding</keyword>
<accession>A0A143WN43</accession>
<dbReference type="InterPro" id="IPR035647">
    <property type="entry name" value="EFG_III/V"/>
</dbReference>
<evidence type="ECO:0000256" key="6">
    <source>
        <dbReference type="ARBA" id="ARBA00023134"/>
    </source>
</evidence>
<dbReference type="Pfam" id="PF00679">
    <property type="entry name" value="EFG_C"/>
    <property type="match status" value="1"/>
</dbReference>
<keyword evidence="4 8" id="KW-0251">Elongation factor</keyword>
<dbReference type="Gene3D" id="2.40.30.10">
    <property type="entry name" value="Translation factors"/>
    <property type="match status" value="1"/>
</dbReference>
<dbReference type="CDD" id="cd16262">
    <property type="entry name" value="EFG_III"/>
    <property type="match status" value="1"/>
</dbReference>
<dbReference type="HAMAP" id="MF_00054_B">
    <property type="entry name" value="EF_G_EF_2_B"/>
    <property type="match status" value="1"/>
</dbReference>
<dbReference type="GO" id="GO:0005525">
    <property type="term" value="F:GTP binding"/>
    <property type="evidence" value="ECO:0007669"/>
    <property type="project" value="UniProtKB-UniRule"/>
</dbReference>
<evidence type="ECO:0000256" key="1">
    <source>
        <dbReference type="ARBA" id="ARBA00005870"/>
    </source>
</evidence>
<evidence type="ECO:0000313" key="11">
    <source>
        <dbReference type="Proteomes" id="UP000075222"/>
    </source>
</evidence>
<dbReference type="PANTHER" id="PTHR43261">
    <property type="entry name" value="TRANSLATION ELONGATION FACTOR G-RELATED"/>
    <property type="match status" value="1"/>
</dbReference>
<dbReference type="GO" id="GO:0032790">
    <property type="term" value="P:ribosome disassembly"/>
    <property type="evidence" value="ECO:0007669"/>
    <property type="project" value="TreeGrafter"/>
</dbReference>
<dbReference type="FunFam" id="3.40.50.300:FF:000029">
    <property type="entry name" value="Elongation factor G"/>
    <property type="match status" value="1"/>
</dbReference>
<dbReference type="SMART" id="SM00838">
    <property type="entry name" value="EFG_C"/>
    <property type="match status" value="1"/>
</dbReference>
<dbReference type="SMART" id="SM00889">
    <property type="entry name" value="EFG_IV"/>
    <property type="match status" value="1"/>
</dbReference>
<dbReference type="EMBL" id="LN998829">
    <property type="protein sequence ID" value="CUX76577.1"/>
    <property type="molecule type" value="Genomic_DNA"/>
</dbReference>
<dbReference type="PATRIC" id="fig|189385.7.peg.183"/>
<dbReference type="Pfam" id="PF22042">
    <property type="entry name" value="EF-G_D2"/>
    <property type="match status" value="1"/>
</dbReference>
<dbReference type="GO" id="GO:0005737">
    <property type="term" value="C:cytoplasm"/>
    <property type="evidence" value="ECO:0007669"/>
    <property type="project" value="UniProtKB-SubCell"/>
</dbReference>
<comment type="subcellular location">
    <subcellularLocation>
        <location evidence="8">Cytoplasm</location>
    </subcellularLocation>
</comment>
<dbReference type="AlphaFoldDB" id="A0A143WN43"/>
<dbReference type="Gene3D" id="3.30.70.870">
    <property type="entry name" value="Elongation Factor G (Translational Gtpase), domain 3"/>
    <property type="match status" value="1"/>
</dbReference>
<dbReference type="GO" id="GO:0097216">
    <property type="term" value="F:guanosine tetraphosphate binding"/>
    <property type="evidence" value="ECO:0007669"/>
    <property type="project" value="UniProtKB-ARBA"/>
</dbReference>
<protein>
    <recommendedName>
        <fullName evidence="2 8">Elongation factor G</fullName>
        <shortName evidence="8">EF-G</shortName>
    </recommendedName>
</protein>
<dbReference type="NCBIfam" id="NF009381">
    <property type="entry name" value="PRK12740.1-5"/>
    <property type="match status" value="1"/>
</dbReference>
<dbReference type="NCBIfam" id="TIGR00484">
    <property type="entry name" value="EF-G"/>
    <property type="match status" value="1"/>
</dbReference>
<dbReference type="PROSITE" id="PS00301">
    <property type="entry name" value="G_TR_1"/>
    <property type="match status" value="1"/>
</dbReference>
<dbReference type="GO" id="GO:0003924">
    <property type="term" value="F:GTPase activity"/>
    <property type="evidence" value="ECO:0007669"/>
    <property type="project" value="InterPro"/>
</dbReference>
<dbReference type="InterPro" id="IPR020568">
    <property type="entry name" value="Ribosomal_Su5_D2-typ_SF"/>
</dbReference>
<dbReference type="Gene3D" id="3.40.50.300">
    <property type="entry name" value="P-loop containing nucleotide triphosphate hydrolases"/>
    <property type="match status" value="1"/>
</dbReference>
<evidence type="ECO:0000256" key="4">
    <source>
        <dbReference type="ARBA" id="ARBA00022768"/>
    </source>
</evidence>
<sequence length="699" mass="76659">MAKATPLAHYRNIGISAHIDAGKTTTTERILYYTGVNHRMGEVHDGTATMDWMEQEQERGITITSAATTTFWSGMDGGRDQHRINIIDTPGHVDFTAEVERSMRVLDGACMLYCGVGGVQPQSETVWRQARRYSVPMVCFVNKMDRRGADFDMVCDQMRDRLGANPVPIATPLYSDDAFTGVVDLLRMRCIEWSDASKGTVFRCCPIPQYSIESSVQRRRAMLEAIVEHDERLMEKYLEDDGRPISVDELVASLRMSTIGCKAQPVLCGSAFKYKGVQCLLDAVIDYLPSPLDCLPVTAESSTGVPVELKPTDSRFVALAFKIMTDPFVGQLVFLRVYAGCISAGSAVVNVTKGKRDKIARILQMHANAREDIGSISSGDIAAVVGLKGISTGDTLCSPGTDVVLERISFPSPVISQSVVAATKEDHDKLGDVLGRLAQEDPSFRIHTDKDTGQTVICGMGELHLDIMVERVRREFGVDVSTGRPQVAYKETIRSSSDRVEGRYVKQTGGRGQYGHVVIVAHPNPGCGYEFVDRIKGGVIPREYIQSVNRGIQDALRAGVAAGFQVTDVRIELVFGSYHEVDSSEHAFRAAGALACRRAIQEAGPVILEPIMAVEVETPPEYLGPIVGDVLARRGLVKSTAHQGYGTKVVRSEIPLATMFGYSTSLRSMTQGRATYSMEFSRYGEVRREVFDRDSSAHT</sequence>
<dbReference type="PANTHER" id="PTHR43261:SF1">
    <property type="entry name" value="RIBOSOME-RELEASING FACTOR 2, MITOCHONDRIAL"/>
    <property type="match status" value="1"/>
</dbReference>
<dbReference type="CDD" id="cd01434">
    <property type="entry name" value="EFG_mtEFG1_IV"/>
    <property type="match status" value="1"/>
</dbReference>
<evidence type="ECO:0000313" key="10">
    <source>
        <dbReference type="EMBL" id="CUX76577.1"/>
    </source>
</evidence>
<dbReference type="InterPro" id="IPR004540">
    <property type="entry name" value="Transl_elong_EFG/EF2"/>
</dbReference>
<dbReference type="InterPro" id="IPR005225">
    <property type="entry name" value="Small_GTP-bd"/>
</dbReference>
<dbReference type="PROSITE" id="PS51722">
    <property type="entry name" value="G_TR_2"/>
    <property type="match status" value="1"/>
</dbReference>
<comment type="function">
    <text evidence="7 8">Catalyzes the GTP-dependent ribosomal translocation step during translation elongation. During this step, the ribosome changes from the pre-translocational (PRE) to the post-translocational (POST) state as the newly formed A-site-bound peptidyl-tRNA and P-site-bound deacylated tRNA move to the P and E sites, respectively. Catalyzes the coordinated movement of the two tRNA molecules, the mRNA and conformational changes in the ribosome.</text>
</comment>
<dbReference type="InterPro" id="IPR005517">
    <property type="entry name" value="Transl_elong_EFG/EF2_IV"/>
</dbReference>
<evidence type="ECO:0000256" key="2">
    <source>
        <dbReference type="ARBA" id="ARBA00017872"/>
    </source>
</evidence>
<evidence type="ECO:0000259" key="9">
    <source>
        <dbReference type="PROSITE" id="PS51722"/>
    </source>
</evidence>
<dbReference type="CDD" id="cd03713">
    <property type="entry name" value="EFG_mtEFG_C"/>
    <property type="match status" value="1"/>
</dbReference>
<dbReference type="GO" id="GO:0003746">
    <property type="term" value="F:translation elongation factor activity"/>
    <property type="evidence" value="ECO:0007669"/>
    <property type="project" value="UniProtKB-UniRule"/>
</dbReference>
<dbReference type="FunFam" id="3.30.70.240:FF:000001">
    <property type="entry name" value="Elongation factor G"/>
    <property type="match status" value="1"/>
</dbReference>
<dbReference type="FunFam" id="2.40.30.10:FF:000006">
    <property type="entry name" value="Elongation factor G"/>
    <property type="match status" value="1"/>
</dbReference>
<dbReference type="Gene3D" id="3.30.70.240">
    <property type="match status" value="1"/>
</dbReference>
<proteinExistence type="inferred from homology"/>
<dbReference type="FunFam" id="3.30.70.870:FF:000001">
    <property type="entry name" value="Elongation factor G"/>
    <property type="match status" value="1"/>
</dbReference>
<dbReference type="InterPro" id="IPR047872">
    <property type="entry name" value="EFG_IV"/>
</dbReference>
<dbReference type="Gene3D" id="3.30.230.10">
    <property type="match status" value="1"/>
</dbReference>
<keyword evidence="8" id="KW-0963">Cytoplasm</keyword>
<dbReference type="Proteomes" id="UP000075222">
    <property type="component" value="Chromosome I"/>
</dbReference>
<dbReference type="SUPFAM" id="SSF54211">
    <property type="entry name" value="Ribosomal protein S5 domain 2-like"/>
    <property type="match status" value="1"/>
</dbReference>
<feature type="binding site" evidence="8">
    <location>
        <begin position="17"/>
        <end position="24"/>
    </location>
    <ligand>
        <name>GTP</name>
        <dbReference type="ChEBI" id="CHEBI:37565"/>
    </ligand>
</feature>
<dbReference type="Pfam" id="PF14492">
    <property type="entry name" value="EFG_III"/>
    <property type="match status" value="1"/>
</dbReference>
<reference evidence="11" key="1">
    <citation type="submission" date="2016-01" db="EMBL/GenBank/DDBJ databases">
        <authorList>
            <person name="Husnik F."/>
        </authorList>
    </citation>
    <scope>NUCLEOTIDE SEQUENCE [LARGE SCALE GENOMIC DNA]</scope>
</reference>
<dbReference type="InterPro" id="IPR000795">
    <property type="entry name" value="T_Tr_GTP-bd_dom"/>
</dbReference>
<dbReference type="InterPro" id="IPR009022">
    <property type="entry name" value="EFG_III"/>
</dbReference>
<dbReference type="InterPro" id="IPR000640">
    <property type="entry name" value="EFG_V-like"/>
</dbReference>
<dbReference type="InterPro" id="IPR053905">
    <property type="entry name" value="EF-G-like_DII"/>
</dbReference>
<dbReference type="InterPro" id="IPR041095">
    <property type="entry name" value="EFG_II"/>
</dbReference>
<dbReference type="CDD" id="cd01886">
    <property type="entry name" value="EF-G"/>
    <property type="match status" value="1"/>
</dbReference>
<dbReference type="Pfam" id="PF00009">
    <property type="entry name" value="GTP_EFTU"/>
    <property type="match status" value="1"/>
</dbReference>
<evidence type="ECO:0000256" key="7">
    <source>
        <dbReference type="ARBA" id="ARBA00024731"/>
    </source>
</evidence>
<dbReference type="CDD" id="cd04088">
    <property type="entry name" value="EFG_mtEFG_II"/>
    <property type="match status" value="1"/>
</dbReference>
<evidence type="ECO:0000256" key="5">
    <source>
        <dbReference type="ARBA" id="ARBA00022917"/>
    </source>
</evidence>
<keyword evidence="3 8" id="KW-0547">Nucleotide-binding</keyword>
<dbReference type="InterPro" id="IPR035649">
    <property type="entry name" value="EFG_V"/>
</dbReference>
<dbReference type="SUPFAM" id="SSF52540">
    <property type="entry name" value="P-loop containing nucleoside triphosphate hydrolases"/>
    <property type="match status" value="1"/>
</dbReference>
<comment type="similarity">
    <text evidence="1 8">Belongs to the TRAFAC class translation factor GTPase superfamily. Classic translation factor GTPase family. EF-G/EF-2 subfamily.</text>
</comment>
<organism evidence="10 11">
    <name type="scientific">Tremblaya princeps</name>
    <dbReference type="NCBI Taxonomy" id="189385"/>
    <lineage>
        <taxon>Bacteria</taxon>
        <taxon>Pseudomonadati</taxon>
        <taxon>Pseudomonadota</taxon>
        <taxon>Betaproteobacteria</taxon>
        <taxon>Candidatus Tremblayella</taxon>
    </lineage>
</organism>
<dbReference type="NCBIfam" id="TIGR00231">
    <property type="entry name" value="small_GTP"/>
    <property type="match status" value="1"/>
</dbReference>
<dbReference type="InterPro" id="IPR009000">
    <property type="entry name" value="Transl_B-barrel_sf"/>
</dbReference>
<feature type="binding site" evidence="8">
    <location>
        <begin position="142"/>
        <end position="145"/>
    </location>
    <ligand>
        <name>GTP</name>
        <dbReference type="ChEBI" id="CHEBI:37565"/>
    </ligand>
</feature>
<feature type="domain" description="Tr-type G" evidence="9">
    <location>
        <begin position="8"/>
        <end position="292"/>
    </location>
</feature>
<name>A0A143WN43_TREPR</name>
<dbReference type="SUPFAM" id="SSF50447">
    <property type="entry name" value="Translation proteins"/>
    <property type="match status" value="1"/>
</dbReference>